<evidence type="ECO:0000259" key="5">
    <source>
        <dbReference type="Pfam" id="PF11897"/>
    </source>
</evidence>
<dbReference type="PANTHER" id="PTHR42655:SF1">
    <property type="entry name" value="GLYCOGEN PHOSPHORYLASE"/>
    <property type="match status" value="1"/>
</dbReference>
<dbReference type="EMBL" id="LT629689">
    <property type="protein sequence ID" value="SDE96955.1"/>
    <property type="molecule type" value="Genomic_DNA"/>
</dbReference>
<evidence type="ECO:0000313" key="9">
    <source>
        <dbReference type="Proteomes" id="UP000317951"/>
    </source>
</evidence>
<feature type="modified residue" description="N6-(pyridoxal phosphate)lysine" evidence="4">
    <location>
        <position position="601"/>
    </location>
</feature>
<dbReference type="SUPFAM" id="SSF53756">
    <property type="entry name" value="UDP-Glycosyltransferase/glycogen phosphorylase"/>
    <property type="match status" value="1"/>
</dbReference>
<dbReference type="InterPro" id="IPR000811">
    <property type="entry name" value="Glyco_trans_35"/>
</dbReference>
<name>A0A5C5QQ93_9PSED</name>
<evidence type="ECO:0000313" key="7">
    <source>
        <dbReference type="EMBL" id="TWS07389.1"/>
    </source>
</evidence>
<dbReference type="GO" id="GO:0030170">
    <property type="term" value="F:pyridoxal phosphate binding"/>
    <property type="evidence" value="ECO:0007669"/>
    <property type="project" value="InterPro"/>
</dbReference>
<reference evidence="6 8" key="1">
    <citation type="submission" date="2016-10" db="EMBL/GenBank/DDBJ databases">
        <authorList>
            <person name="Varghese N."/>
            <person name="Submissions S."/>
        </authorList>
    </citation>
    <scope>NUCLEOTIDE SEQUENCE [LARGE SCALE GENOMIC DNA]</scope>
    <source>
        <strain evidence="6 8">DSM 17835</strain>
    </source>
</reference>
<keyword evidence="3" id="KW-0021">Allosteric enzyme</keyword>
<dbReference type="PANTHER" id="PTHR42655">
    <property type="entry name" value="GLYCOGEN PHOSPHORYLASE"/>
    <property type="match status" value="1"/>
</dbReference>
<comment type="similarity">
    <text evidence="2">Belongs to the glycogen phosphorylase family.</text>
</comment>
<proteinExistence type="inferred from homology"/>
<feature type="domain" description="DUF3417" evidence="5">
    <location>
        <begin position="9"/>
        <end position="116"/>
    </location>
</feature>
<protein>
    <submittedName>
        <fullName evidence="7">Glycosyltransferase family 1 protein</fullName>
    </submittedName>
    <submittedName>
        <fullName evidence="6">Starch phosphorylase</fullName>
    </submittedName>
</protein>
<dbReference type="GO" id="GO:0008184">
    <property type="term" value="F:glycogen phosphorylase activity"/>
    <property type="evidence" value="ECO:0007669"/>
    <property type="project" value="InterPro"/>
</dbReference>
<organism evidence="7 9">
    <name type="scientific">Pseudomonas extremaustralis</name>
    <dbReference type="NCBI Taxonomy" id="359110"/>
    <lineage>
        <taxon>Bacteria</taxon>
        <taxon>Pseudomonadati</taxon>
        <taxon>Pseudomonadota</taxon>
        <taxon>Gammaproteobacteria</taxon>
        <taxon>Pseudomonadales</taxon>
        <taxon>Pseudomonadaceae</taxon>
        <taxon>Pseudomonas</taxon>
    </lineage>
</organism>
<comment type="catalytic activity">
    <reaction evidence="1">
        <text>[(1-&gt;4)-alpha-D-glucosyl](n) + phosphate = [(1-&gt;4)-alpha-D-glucosyl](n-1) + alpha-D-glucose 1-phosphate</text>
        <dbReference type="Rhea" id="RHEA:41732"/>
        <dbReference type="Rhea" id="RHEA-COMP:9584"/>
        <dbReference type="Rhea" id="RHEA-COMP:9586"/>
        <dbReference type="ChEBI" id="CHEBI:15444"/>
        <dbReference type="ChEBI" id="CHEBI:43474"/>
        <dbReference type="ChEBI" id="CHEBI:58601"/>
        <dbReference type="EC" id="2.4.1.1"/>
    </reaction>
</comment>
<evidence type="ECO:0000256" key="4">
    <source>
        <dbReference type="PIRSR" id="PIRSR000460-1"/>
    </source>
</evidence>
<sequence length="833" mass="94060">MYAFLPRKLPKQLHDLTELALNLRWTWNHALDELWKAIDPLLWARTHNPWLILQNTAPQRLKALCQDAAFSQTLARAIDEHRRYLDEPGWYAGQRPLNDGAQVAYFSMEFGLSEALALYAGGLGVLAGDYLKTASDMGVPILGVGLLYQEGYFRQSIDAAGRQQEAYPHNDPTSLPIQPAFGRDGAWLKVALPLPGRTLHLRVWQVIVGRTRLYLLDSNDLLNGAADRGITSKLYAGGSEMRLLQEVVLGIGGWATLDALGIRVDVCHLNEGHAALLVLERARRFMHKTGVSFQQAWWATRAGNVFTTHTPVAAGFDVFPAALVLKYARGYLDDCQLSSQELLALGRRDPTDDDEPFNMAFLALRGCAQSNAVSRLHGEVSRRLFSDLYPRWPYEEVPVGYVTNGVHVPSWDSAWSDHLWTRSCGKERWLGTVETLADTVADTDDKALWAMAAEQRHDLVNYARQRLAGQLSQRDESPQQVEEAARVLDPNCLTLGFARRFTDYKRPNLLLHDVERLKRLLTHEQHPVQLIIAGKAHPADEQGKQLIQAWMDFVHLPGLRRHVVFLEDYDIEMAQYLVQGVDVWINTPRRPWEACGTSGMKVLVNGGLNLSELDGWWAQAYQPAYGWAIGSDAPSDDEVDAERLYSVLENEVVPLFYSRDNQGIPREWVQHMRASMAQLGPQFSSNRMLHDYLEQYYQPAIQAFRRRGKDQAALACTLHAWHKALATGWDSIHFGQVESRRDGDWLHISVPIYLGEIAAQWVKVELYAHACDGFPDACLPMNAVDKMPGATQGYIFYATVAAERPADHYTPRVRAWHPEAFLPAENPLIAWQR</sequence>
<dbReference type="GeneID" id="78553055"/>
<reference evidence="7 9" key="2">
    <citation type="submission" date="2019-06" db="EMBL/GenBank/DDBJ databases">
        <title>Pseudomonas bimorpha sp. nov. isolated from bovine raw milk and skim milk concentrate.</title>
        <authorList>
            <person name="Hofmann K."/>
            <person name="Huptas C."/>
            <person name="Doll E."/>
            <person name="Scherer S."/>
            <person name="Wenning M."/>
        </authorList>
    </citation>
    <scope>NUCLEOTIDE SEQUENCE [LARGE SCALE GENOMIC DNA]</scope>
    <source>
        <strain evidence="7 9">DSM 17835</strain>
    </source>
</reference>
<dbReference type="NCBIfam" id="TIGR02094">
    <property type="entry name" value="more_P_ylases"/>
    <property type="match status" value="1"/>
</dbReference>
<keyword evidence="7" id="KW-0808">Transferase</keyword>
<dbReference type="Gene3D" id="3.40.50.2000">
    <property type="entry name" value="Glycogen Phosphorylase B"/>
    <property type="match status" value="3"/>
</dbReference>
<keyword evidence="8" id="KW-1185">Reference proteome</keyword>
<dbReference type="EMBL" id="VFET01000001">
    <property type="protein sequence ID" value="TWS07389.1"/>
    <property type="molecule type" value="Genomic_DNA"/>
</dbReference>
<dbReference type="Proteomes" id="UP000317951">
    <property type="component" value="Unassembled WGS sequence"/>
</dbReference>
<keyword evidence="4" id="KW-0663">Pyridoxal phosphate</keyword>
<gene>
    <name evidence="7" type="ORF">FIV36_01200</name>
    <name evidence="6" type="ORF">SAMN05216591_1562</name>
</gene>
<dbReference type="InterPro" id="IPR052182">
    <property type="entry name" value="Glycogen/Maltodextrin_Phosph"/>
</dbReference>
<evidence type="ECO:0000256" key="2">
    <source>
        <dbReference type="ARBA" id="ARBA00006047"/>
    </source>
</evidence>
<dbReference type="Proteomes" id="UP000182858">
    <property type="component" value="Chromosome I"/>
</dbReference>
<dbReference type="OrthoDB" id="7229284at2"/>
<evidence type="ECO:0000256" key="1">
    <source>
        <dbReference type="ARBA" id="ARBA00001275"/>
    </source>
</evidence>
<dbReference type="AlphaFoldDB" id="A0A5C5QQ93"/>
<dbReference type="InterPro" id="IPR011834">
    <property type="entry name" value="Agluc_phsphrylas"/>
</dbReference>
<evidence type="ECO:0000313" key="6">
    <source>
        <dbReference type="EMBL" id="SDE96955.1"/>
    </source>
</evidence>
<dbReference type="GO" id="GO:0005975">
    <property type="term" value="P:carbohydrate metabolic process"/>
    <property type="evidence" value="ECO:0007669"/>
    <property type="project" value="InterPro"/>
</dbReference>
<evidence type="ECO:0000256" key="3">
    <source>
        <dbReference type="ARBA" id="ARBA00022533"/>
    </source>
</evidence>
<dbReference type="InterPro" id="IPR024517">
    <property type="entry name" value="Glycogen_phosphorylase_DUF3417"/>
</dbReference>
<accession>A0A5C5QQ93</accession>
<dbReference type="Pfam" id="PF00343">
    <property type="entry name" value="Phosphorylase"/>
    <property type="match status" value="1"/>
</dbReference>
<dbReference type="Pfam" id="PF11897">
    <property type="entry name" value="DUF3417"/>
    <property type="match status" value="1"/>
</dbReference>
<dbReference type="PIRSF" id="PIRSF000460">
    <property type="entry name" value="Pprylas_GlgP"/>
    <property type="match status" value="1"/>
</dbReference>
<dbReference type="RefSeq" id="WP_010562905.1">
    <property type="nucleotide sequence ID" value="NZ_LT629689.1"/>
</dbReference>
<evidence type="ECO:0000313" key="8">
    <source>
        <dbReference type="Proteomes" id="UP000182858"/>
    </source>
</evidence>